<dbReference type="InterPro" id="IPR010280">
    <property type="entry name" value="U5_MeTrfase_fam"/>
</dbReference>
<dbReference type="AlphaFoldDB" id="A0A1M4ZTS3"/>
<evidence type="ECO:0000256" key="3">
    <source>
        <dbReference type="ARBA" id="ARBA00022691"/>
    </source>
</evidence>
<dbReference type="Pfam" id="PF05958">
    <property type="entry name" value="tRNA_U5-meth_tr"/>
    <property type="match status" value="1"/>
</dbReference>
<feature type="binding site" evidence="4">
    <location>
        <position position="327"/>
    </location>
    <ligand>
        <name>S-adenosyl-L-methionine</name>
        <dbReference type="ChEBI" id="CHEBI:59789"/>
    </ligand>
</feature>
<dbReference type="EMBL" id="FQUU01000007">
    <property type="protein sequence ID" value="SHF21006.1"/>
    <property type="molecule type" value="Genomic_DNA"/>
</dbReference>
<dbReference type="InterPro" id="IPR030390">
    <property type="entry name" value="MeTrfase_TrmA_AS"/>
</dbReference>
<feature type="active site" evidence="5">
    <location>
        <position position="453"/>
    </location>
</feature>
<dbReference type="Gene3D" id="2.40.50.140">
    <property type="entry name" value="Nucleic acid-binding proteins"/>
    <property type="match status" value="1"/>
</dbReference>
<dbReference type="SUPFAM" id="SSF50249">
    <property type="entry name" value="Nucleic acid-binding proteins"/>
    <property type="match status" value="1"/>
</dbReference>
<dbReference type="InterPro" id="IPR012340">
    <property type="entry name" value="NA-bd_OB-fold"/>
</dbReference>
<dbReference type="CDD" id="cd02440">
    <property type="entry name" value="AdoMet_MTases"/>
    <property type="match status" value="1"/>
</dbReference>
<dbReference type="PANTHER" id="PTHR11061:SF30">
    <property type="entry name" value="TRNA (URACIL(54)-C(5))-METHYLTRANSFERASE"/>
    <property type="match status" value="1"/>
</dbReference>
<dbReference type="PROSITE" id="PS51687">
    <property type="entry name" value="SAM_MT_RNA_M5U"/>
    <property type="match status" value="1"/>
</dbReference>
<feature type="binding site" evidence="4">
    <location>
        <position position="356"/>
    </location>
    <ligand>
        <name>S-adenosyl-L-methionine</name>
        <dbReference type="ChEBI" id="CHEBI:59789"/>
    </ligand>
</feature>
<dbReference type="InterPro" id="IPR002792">
    <property type="entry name" value="TRAM_dom"/>
</dbReference>
<evidence type="ECO:0000313" key="7">
    <source>
        <dbReference type="EMBL" id="SHF21006.1"/>
    </source>
</evidence>
<dbReference type="NCBIfam" id="TIGR00479">
    <property type="entry name" value="rumA"/>
    <property type="match status" value="1"/>
</dbReference>
<dbReference type="InterPro" id="IPR029063">
    <property type="entry name" value="SAM-dependent_MTases_sf"/>
</dbReference>
<dbReference type="PROSITE" id="PS01231">
    <property type="entry name" value="TRMA_2"/>
    <property type="match status" value="1"/>
</dbReference>
<feature type="binding site" evidence="4">
    <location>
        <position position="377"/>
    </location>
    <ligand>
        <name>S-adenosyl-L-methionine</name>
        <dbReference type="ChEBI" id="CHEBI:59789"/>
    </ligand>
</feature>
<keyword evidence="1 4" id="KW-0489">Methyltransferase</keyword>
<dbReference type="InterPro" id="IPR030391">
    <property type="entry name" value="MeTrfase_TrmA_CS"/>
</dbReference>
<dbReference type="GO" id="GO:0070475">
    <property type="term" value="P:rRNA base methylation"/>
    <property type="evidence" value="ECO:0007669"/>
    <property type="project" value="TreeGrafter"/>
</dbReference>
<dbReference type="PANTHER" id="PTHR11061">
    <property type="entry name" value="RNA M5U METHYLTRANSFERASE"/>
    <property type="match status" value="1"/>
</dbReference>
<feature type="active site" description="Nucleophile" evidence="4">
    <location>
        <position position="453"/>
    </location>
</feature>
<dbReference type="SUPFAM" id="SSF53335">
    <property type="entry name" value="S-adenosyl-L-methionine-dependent methyltransferases"/>
    <property type="match status" value="1"/>
</dbReference>
<dbReference type="GO" id="GO:0070041">
    <property type="term" value="F:rRNA (uridine-C5-)-methyltransferase activity"/>
    <property type="evidence" value="ECO:0007669"/>
    <property type="project" value="TreeGrafter"/>
</dbReference>
<feature type="domain" description="TRAM" evidence="6">
    <location>
        <begin position="1"/>
        <end position="61"/>
    </location>
</feature>
<dbReference type="FunFam" id="3.40.50.150:FF:000009">
    <property type="entry name" value="23S rRNA (Uracil(1939)-C(5))-methyltransferase RlmD"/>
    <property type="match status" value="1"/>
</dbReference>
<comment type="similarity">
    <text evidence="4">Belongs to the class I-like SAM-binding methyltransferase superfamily. RNA M5U methyltransferase family.</text>
</comment>
<evidence type="ECO:0000313" key="8">
    <source>
        <dbReference type="Proteomes" id="UP000184048"/>
    </source>
</evidence>
<keyword evidence="3 4" id="KW-0949">S-adenosyl-L-methionine</keyword>
<name>A0A1M4ZTS3_9BACT</name>
<proteinExistence type="inferred from homology"/>
<organism evidence="7 8">
    <name type="scientific">Flavisolibacter ginsengisoli DSM 18119</name>
    <dbReference type="NCBI Taxonomy" id="1121884"/>
    <lineage>
        <taxon>Bacteria</taxon>
        <taxon>Pseudomonadati</taxon>
        <taxon>Bacteroidota</taxon>
        <taxon>Chitinophagia</taxon>
        <taxon>Chitinophagales</taxon>
        <taxon>Chitinophagaceae</taxon>
        <taxon>Flavisolibacter</taxon>
    </lineage>
</organism>
<reference evidence="7 8" key="1">
    <citation type="submission" date="2016-11" db="EMBL/GenBank/DDBJ databases">
        <authorList>
            <person name="Jaros S."/>
            <person name="Januszkiewicz K."/>
            <person name="Wedrychowicz H."/>
        </authorList>
    </citation>
    <scope>NUCLEOTIDE SEQUENCE [LARGE SCALE GENOMIC DNA]</scope>
    <source>
        <strain evidence="7 8">DSM 18119</strain>
    </source>
</reference>
<evidence type="ECO:0000259" key="6">
    <source>
        <dbReference type="PROSITE" id="PS50926"/>
    </source>
</evidence>
<dbReference type="Gene3D" id="3.40.50.150">
    <property type="entry name" value="Vaccinia Virus protein VP39"/>
    <property type="match status" value="1"/>
</dbReference>
<protein>
    <submittedName>
        <fullName evidence="7">23S rRNA (Uracil1939-C5)-methyltransferase</fullName>
    </submittedName>
</protein>
<keyword evidence="8" id="KW-1185">Reference proteome</keyword>
<keyword evidence="2 4" id="KW-0808">Transferase</keyword>
<accession>A0A1M4ZTS3</accession>
<dbReference type="STRING" id="1121884.SAMN02745131_02059"/>
<evidence type="ECO:0000256" key="1">
    <source>
        <dbReference type="ARBA" id="ARBA00022603"/>
    </source>
</evidence>
<sequence>MRSKKSIVLQDVQVENYAAEGKSLARRDGKVIFIENVVPGDVVNVRLLKNKKDWAEGYPLEFKSYSKERVEPFCQHFGVCGGCQWQMLPYKKQLEYKHQQVYDNLTRIGKIRLPEFSPIIGAEEDKFYRNKLEYTFSTKEFTVAAPPRRVWDNETKDQTENPENLNKEGLDKQEIPVPGALGFHAKGFFDKVVHIEKCWLQPEPTNALRNAIRDFAFRNNYSFYDFRGHHGFLRNLQVRICTTGEVMVNVVFGEEDKKKRLALLQFIEQEFPAITTLLYTINLKWNDSLHDQEPIVYKGKGYVIEQLSTGPDAAPFQFKIGPKSFFQTNTRQGEKLYQVTKEFAELDGSQIVYDLYCGTGSIGIFCSQHAKKIIGVEMIEAAVADAKENAVLNNIQHAEFYSGDVIDICNDEFFQQHGRPDVIITDPPRAGMHEKLVRKILEMEAPLVVYVSCNPATQARDLALLDEKYEVTRVQPVDMFPHTHHIENVVQLKRK</sequence>
<dbReference type="RefSeq" id="WP_072835246.1">
    <property type="nucleotide sequence ID" value="NZ_FQUU01000007.1"/>
</dbReference>
<dbReference type="PROSITE" id="PS01230">
    <property type="entry name" value="TRMA_1"/>
    <property type="match status" value="1"/>
</dbReference>
<dbReference type="OrthoDB" id="9804590at2"/>
<evidence type="ECO:0000256" key="5">
    <source>
        <dbReference type="PROSITE-ProRule" id="PRU10015"/>
    </source>
</evidence>
<feature type="binding site" evidence="4">
    <location>
        <position position="426"/>
    </location>
    <ligand>
        <name>S-adenosyl-L-methionine</name>
        <dbReference type="ChEBI" id="CHEBI:59789"/>
    </ligand>
</feature>
<dbReference type="Gene3D" id="2.40.50.1070">
    <property type="match status" value="1"/>
</dbReference>
<evidence type="ECO:0000256" key="4">
    <source>
        <dbReference type="PROSITE-ProRule" id="PRU01024"/>
    </source>
</evidence>
<dbReference type="PROSITE" id="PS50926">
    <property type="entry name" value="TRAM"/>
    <property type="match status" value="1"/>
</dbReference>
<evidence type="ECO:0000256" key="2">
    <source>
        <dbReference type="ARBA" id="ARBA00022679"/>
    </source>
</evidence>
<dbReference type="Proteomes" id="UP000184048">
    <property type="component" value="Unassembled WGS sequence"/>
</dbReference>
<gene>
    <name evidence="7" type="ORF">SAMN02745131_02059</name>
</gene>